<dbReference type="InterPro" id="IPR004329">
    <property type="entry name" value="CcmE"/>
</dbReference>
<evidence type="ECO:0000256" key="6">
    <source>
        <dbReference type="ARBA" id="ARBA00022968"/>
    </source>
</evidence>
<evidence type="ECO:0000256" key="2">
    <source>
        <dbReference type="ARBA" id="ARBA00022617"/>
    </source>
</evidence>
<dbReference type="Pfam" id="PF03100">
    <property type="entry name" value="CcmE"/>
    <property type="match status" value="1"/>
</dbReference>
<comment type="function">
    <text evidence="10">Heme chaperone required for the biogenesis of c-type cytochromes. Transiently binds heme delivered by CcmC and transfers the heme to apo-cytochromes in a process facilitated by CcmF and CcmH.</text>
</comment>
<dbReference type="GO" id="GO:0005886">
    <property type="term" value="C:plasma membrane"/>
    <property type="evidence" value="ECO:0007669"/>
    <property type="project" value="UniProtKB-SubCell"/>
</dbReference>
<reference evidence="14" key="1">
    <citation type="submission" date="2015-10" db="EMBL/GenBank/DDBJ databases">
        <title>Metagenome-Assembled Genomes uncover a global brackish microbiome.</title>
        <authorList>
            <person name="Hugerth L.W."/>
            <person name="Larsson J."/>
            <person name="Alneberg J."/>
            <person name="Lindh M.V."/>
            <person name="Legrand C."/>
            <person name="Pinhassi J."/>
            <person name="Andersson A."/>
        </authorList>
    </citation>
    <scope>NUCLEOTIDE SEQUENCE [LARGE SCALE GENOMIC DNA]</scope>
</reference>
<evidence type="ECO:0000256" key="3">
    <source>
        <dbReference type="ARBA" id="ARBA00022692"/>
    </source>
</evidence>
<keyword evidence="2 10" id="KW-0349">Heme</keyword>
<dbReference type="GO" id="GO:0017004">
    <property type="term" value="P:cytochrome complex assembly"/>
    <property type="evidence" value="ECO:0007669"/>
    <property type="project" value="UniProtKB-KW"/>
</dbReference>
<comment type="caution">
    <text evidence="13">The sequence shown here is derived from an EMBL/GenBank/DDBJ whole genome shotgun (WGS) entry which is preliminary data.</text>
</comment>
<evidence type="ECO:0000256" key="10">
    <source>
        <dbReference type="HAMAP-Rule" id="MF_01959"/>
    </source>
</evidence>
<dbReference type="SUPFAM" id="SSF82093">
    <property type="entry name" value="Heme chaperone CcmE"/>
    <property type="match status" value="1"/>
</dbReference>
<dbReference type="InterPro" id="IPR012340">
    <property type="entry name" value="NA-bd_OB-fold"/>
</dbReference>
<keyword evidence="6 10" id="KW-0735">Signal-anchor</keyword>
<evidence type="ECO:0000313" key="13">
    <source>
        <dbReference type="EMBL" id="KRO40146.1"/>
    </source>
</evidence>
<dbReference type="PANTHER" id="PTHR34128:SF2">
    <property type="entry name" value="CYTOCHROME C-TYPE BIOGENESIS PROTEIN CCME HOMOLOG, MITOCHONDRIAL"/>
    <property type="match status" value="1"/>
</dbReference>
<dbReference type="Proteomes" id="UP000050874">
    <property type="component" value="Unassembled WGS sequence"/>
</dbReference>
<evidence type="ECO:0000256" key="4">
    <source>
        <dbReference type="ARBA" id="ARBA00022723"/>
    </source>
</evidence>
<feature type="transmembrane region" description="Helical" evidence="12">
    <location>
        <begin position="12"/>
        <end position="30"/>
    </location>
</feature>
<organism evidence="13 14">
    <name type="scientific">SAR86 cluster bacterium BACL1 MAG-120920-bin57</name>
    <dbReference type="NCBI Taxonomy" id="1655571"/>
    <lineage>
        <taxon>Bacteria</taxon>
        <taxon>Pseudomonadati</taxon>
        <taxon>Pseudomonadota</taxon>
        <taxon>Gammaproteobacteria</taxon>
        <taxon>SAR86 cluster</taxon>
    </lineage>
</organism>
<dbReference type="GO" id="GO:0020037">
    <property type="term" value="F:heme binding"/>
    <property type="evidence" value="ECO:0007669"/>
    <property type="project" value="InterPro"/>
</dbReference>
<gene>
    <name evidence="10" type="primary">ccmE</name>
    <name evidence="10" type="synonym">cycJ</name>
    <name evidence="13" type="ORF">ABR63_02060</name>
</gene>
<evidence type="ECO:0000256" key="9">
    <source>
        <dbReference type="ARBA" id="ARBA00023136"/>
    </source>
</evidence>
<dbReference type="PANTHER" id="PTHR34128">
    <property type="entry name" value="CYTOCHROME C-TYPE BIOGENESIS PROTEIN CCME HOMOLOG, MITOCHONDRIAL"/>
    <property type="match status" value="1"/>
</dbReference>
<dbReference type="GO" id="GO:0017003">
    <property type="term" value="P:protein-heme linkage"/>
    <property type="evidence" value="ECO:0007669"/>
    <property type="project" value="UniProtKB-UniRule"/>
</dbReference>
<keyword evidence="4 10" id="KW-0479">Metal-binding</keyword>
<evidence type="ECO:0000256" key="8">
    <source>
        <dbReference type="ARBA" id="ARBA00023004"/>
    </source>
</evidence>
<evidence type="ECO:0000256" key="11">
    <source>
        <dbReference type="PIRSR" id="PIRSR604329-50"/>
    </source>
</evidence>
<keyword evidence="7 10" id="KW-1133">Transmembrane helix</keyword>
<sequence length="139" mass="15688">MLKSRQKRLQKFFIILLLSVAGISLVLFSLNSKLDLFYSPTEMLASELKLGSRIKLGGMVKIGSIRRVDTDIFFIVTDFESEVPVTFRGITPDLFKEDSGVVALGYYQNGSFIAEQIFAKHDENYMPPELMPVSKKNDS</sequence>
<comment type="similarity">
    <text evidence="10">Belongs to the CcmE/CycJ family.</text>
</comment>
<feature type="binding site" description="axial binding residue" evidence="10 11">
    <location>
        <position position="125"/>
    </location>
    <ligand>
        <name>heme</name>
        <dbReference type="ChEBI" id="CHEBI:30413"/>
    </ligand>
    <ligandPart>
        <name>Fe</name>
        <dbReference type="ChEBI" id="CHEBI:18248"/>
    </ligandPart>
</feature>
<dbReference type="InterPro" id="IPR036127">
    <property type="entry name" value="CcmE-like_sf"/>
</dbReference>
<dbReference type="EMBL" id="LIAV01000172">
    <property type="protein sequence ID" value="KRO40146.1"/>
    <property type="molecule type" value="Genomic_DNA"/>
</dbReference>
<evidence type="ECO:0000256" key="1">
    <source>
        <dbReference type="ARBA" id="ARBA00004370"/>
    </source>
</evidence>
<comment type="subcellular location">
    <subcellularLocation>
        <location evidence="10">Cell membrane</location>
        <topology evidence="10">Single-pass type II membrane protein</topology>
    </subcellularLocation>
    <subcellularLocation>
        <location evidence="1">Membrane</location>
    </subcellularLocation>
</comment>
<feature type="topological domain" description="Extracellular" evidence="10">
    <location>
        <begin position="30"/>
        <end position="139"/>
    </location>
</feature>
<evidence type="ECO:0000256" key="12">
    <source>
        <dbReference type="SAM" id="Phobius"/>
    </source>
</evidence>
<feature type="topological domain" description="Cytoplasmic" evidence="10">
    <location>
        <begin position="1"/>
        <end position="8"/>
    </location>
</feature>
<keyword evidence="10" id="KW-1003">Cell membrane</keyword>
<dbReference type="NCBIfam" id="NF009727">
    <property type="entry name" value="PRK13254.1-1"/>
    <property type="match status" value="1"/>
</dbReference>
<keyword evidence="5 10" id="KW-0201">Cytochrome c-type biogenesis</keyword>
<accession>A0A0R2PTA0</accession>
<keyword evidence="8 10" id="KW-0408">Iron</keyword>
<evidence type="ECO:0000313" key="14">
    <source>
        <dbReference type="Proteomes" id="UP000050874"/>
    </source>
</evidence>
<dbReference type="HAMAP" id="MF_01959">
    <property type="entry name" value="CcmE"/>
    <property type="match status" value="1"/>
</dbReference>
<dbReference type="AlphaFoldDB" id="A0A0R2PTA0"/>
<dbReference type="Gene3D" id="2.40.50.140">
    <property type="entry name" value="Nucleic acid-binding proteins"/>
    <property type="match status" value="1"/>
</dbReference>
<evidence type="ECO:0000256" key="7">
    <source>
        <dbReference type="ARBA" id="ARBA00022989"/>
    </source>
</evidence>
<dbReference type="GO" id="GO:0046872">
    <property type="term" value="F:metal ion binding"/>
    <property type="evidence" value="ECO:0007669"/>
    <property type="project" value="UniProtKB-KW"/>
</dbReference>
<keyword evidence="3 10" id="KW-0812">Transmembrane</keyword>
<feature type="binding site" description="covalent" evidence="10 11">
    <location>
        <position position="121"/>
    </location>
    <ligand>
        <name>heme</name>
        <dbReference type="ChEBI" id="CHEBI:30413"/>
    </ligand>
</feature>
<proteinExistence type="inferred from homology"/>
<protein>
    <recommendedName>
        <fullName evidence="10">Cytochrome c-type biogenesis protein CcmE</fullName>
    </recommendedName>
    <alternativeName>
        <fullName evidence="10">Cytochrome c maturation protein E</fullName>
    </alternativeName>
    <alternativeName>
        <fullName evidence="10">Heme chaperone CcmE</fullName>
    </alternativeName>
</protein>
<evidence type="ECO:0000256" key="5">
    <source>
        <dbReference type="ARBA" id="ARBA00022748"/>
    </source>
</evidence>
<name>A0A0R2PTA0_9GAMM</name>
<keyword evidence="9 10" id="KW-0472">Membrane</keyword>